<evidence type="ECO:0000256" key="1">
    <source>
        <dbReference type="SAM" id="Phobius"/>
    </source>
</evidence>
<keyword evidence="3" id="KW-1185">Reference proteome</keyword>
<evidence type="ECO:0000313" key="3">
    <source>
        <dbReference type="Proteomes" id="UP000027331"/>
    </source>
</evidence>
<reference evidence="2 3" key="1">
    <citation type="submission" date="2014-04" db="EMBL/GenBank/DDBJ databases">
        <title>Vibrio metecus sp. nov., a close relative of Vibrio cholerae isolated from coastal brackish ponds and clinical specimens.</title>
        <authorList>
            <person name="Kirchberger P.C."/>
            <person name="Turnsek M."/>
            <person name="Hunt D.E."/>
            <person name="Haley B.J."/>
            <person name="Colwell R."/>
            <person name="Polz M.F."/>
            <person name="Tarr C.L."/>
            <person name="Boucher Y."/>
        </authorList>
    </citation>
    <scope>NUCLEOTIDE SEQUENCE [LARGE SCALE GENOMIC DNA]</scope>
    <source>
        <strain evidence="3">PPCK-2014</strain>
    </source>
</reference>
<dbReference type="Proteomes" id="UP000027331">
    <property type="component" value="Unassembled WGS sequence"/>
</dbReference>
<accession>A0ABR4S424</accession>
<dbReference type="EMBL" id="JJMN01000006">
    <property type="protein sequence ID" value="KDO15564.1"/>
    <property type="molecule type" value="Genomic_DNA"/>
</dbReference>
<keyword evidence="1" id="KW-1133">Transmembrane helix</keyword>
<comment type="caution">
    <text evidence="2">The sequence shown here is derived from an EMBL/GenBank/DDBJ whole genome shotgun (WGS) entry which is preliminary data.</text>
</comment>
<keyword evidence="1" id="KW-0472">Membrane</keyword>
<keyword evidence="1" id="KW-0812">Transmembrane</keyword>
<protein>
    <submittedName>
        <fullName evidence="2">Uncharacterized protein</fullName>
    </submittedName>
</protein>
<feature type="transmembrane region" description="Helical" evidence="1">
    <location>
        <begin position="36"/>
        <end position="56"/>
    </location>
</feature>
<proteinExistence type="predicted"/>
<organism evidence="2 3">
    <name type="scientific">Vibrio metoecus</name>
    <dbReference type="NCBI Taxonomy" id="1481663"/>
    <lineage>
        <taxon>Bacteria</taxon>
        <taxon>Pseudomonadati</taxon>
        <taxon>Pseudomonadota</taxon>
        <taxon>Gammaproteobacteria</taxon>
        <taxon>Vibrionales</taxon>
        <taxon>Vibrionaceae</taxon>
        <taxon>Vibrio</taxon>
    </lineage>
</organism>
<sequence>MLTIFTSAFVLVGIILFNLMSPYIQHASKDLDCYLIIRGLGISTINYLALVQLQAIMRIMSNNMEFIYSLMKVKAENEAHDDLSK</sequence>
<name>A0ABR4S424_VIBMT</name>
<feature type="transmembrane region" description="Helical" evidence="1">
    <location>
        <begin position="7"/>
        <end position="24"/>
    </location>
</feature>
<gene>
    <name evidence="2" type="ORF">DP83_16710</name>
</gene>
<evidence type="ECO:0000313" key="2">
    <source>
        <dbReference type="EMBL" id="KDO15564.1"/>
    </source>
</evidence>